<keyword evidence="5" id="KW-0235">DNA replication</keyword>
<dbReference type="Gene3D" id="1.10.150.870">
    <property type="match status" value="1"/>
</dbReference>
<dbReference type="Gene3D" id="1.10.10.1600">
    <property type="entry name" value="Bacterial DNA polymerase III alpha subunit, thumb domain"/>
    <property type="match status" value="1"/>
</dbReference>
<dbReference type="InterPro" id="IPR003141">
    <property type="entry name" value="Pol/His_phosphatase_N"/>
</dbReference>
<organism evidence="10 11">
    <name type="scientific">Victivallis vadensis</name>
    <dbReference type="NCBI Taxonomy" id="172901"/>
    <lineage>
        <taxon>Bacteria</taxon>
        <taxon>Pseudomonadati</taxon>
        <taxon>Lentisphaerota</taxon>
        <taxon>Lentisphaeria</taxon>
        <taxon>Victivallales</taxon>
        <taxon>Victivallaceae</taxon>
        <taxon>Victivallis</taxon>
    </lineage>
</organism>
<dbReference type="Proteomes" id="UP000245959">
    <property type="component" value="Unassembled WGS sequence"/>
</dbReference>
<protein>
    <recommendedName>
        <fullName evidence="2">DNA polymerase III subunit alpha</fullName>
        <ecNumber evidence="1">2.7.7.7</ecNumber>
    </recommendedName>
</protein>
<evidence type="ECO:0000313" key="11">
    <source>
        <dbReference type="Proteomes" id="UP000245959"/>
    </source>
</evidence>
<gene>
    <name evidence="10" type="ORF">C8D82_1453</name>
</gene>
<keyword evidence="4" id="KW-0548">Nucleotidyltransferase</keyword>
<name>A0A2U1AEF7_9BACT</name>
<evidence type="ECO:0000256" key="7">
    <source>
        <dbReference type="ARBA" id="ARBA00049244"/>
    </source>
</evidence>
<dbReference type="InterPro" id="IPR029460">
    <property type="entry name" value="DNAPol_HHH"/>
</dbReference>
<dbReference type="CDD" id="cd04485">
    <property type="entry name" value="DnaE_OBF"/>
    <property type="match status" value="1"/>
</dbReference>
<evidence type="ECO:0000256" key="5">
    <source>
        <dbReference type="ARBA" id="ARBA00022705"/>
    </source>
</evidence>
<accession>A0A2U1AEF7</accession>
<dbReference type="PANTHER" id="PTHR32294:SF0">
    <property type="entry name" value="DNA POLYMERASE III SUBUNIT ALPHA"/>
    <property type="match status" value="1"/>
</dbReference>
<dbReference type="GO" id="GO:0008408">
    <property type="term" value="F:3'-5' exonuclease activity"/>
    <property type="evidence" value="ECO:0007669"/>
    <property type="project" value="InterPro"/>
</dbReference>
<evidence type="ECO:0000313" key="10">
    <source>
        <dbReference type="EMBL" id="PVY34804.1"/>
    </source>
</evidence>
<dbReference type="CDD" id="cd12113">
    <property type="entry name" value="PHP_PolIIIA_DnaE3"/>
    <property type="match status" value="1"/>
</dbReference>
<dbReference type="InterPro" id="IPR004013">
    <property type="entry name" value="PHP_dom"/>
</dbReference>
<evidence type="ECO:0000256" key="4">
    <source>
        <dbReference type="ARBA" id="ARBA00022695"/>
    </source>
</evidence>
<dbReference type="NCBIfam" id="TIGR00594">
    <property type="entry name" value="polc"/>
    <property type="match status" value="1"/>
</dbReference>
<dbReference type="Pfam" id="PF14579">
    <property type="entry name" value="HHH_6"/>
    <property type="match status" value="1"/>
</dbReference>
<sequence>MPSDFVHLHLHTHYSMLDGACTVKGLLQLAQEHEMNAMAITDHGYMGGVEEFHQVLSGAGINPIIGVEAYVAPGDMRDFDSNKPFNRGGFHLILLCENEDGYSSLCKMMSAANKDGFHYKPRIDKELMRQYHKGLICTSACIGGEISQYYLQGDVKRAEQALGEYLDIFGRDNFFIELMDHGMEEERKCNKFLVELAKKNDLRLIATNDVHYMRKEDAEAHEIMLCIQTGARLAEKHFRFPAPEFYFKSEAEMKELFRELPESITNTRLIAERCSMKFHYVPEVNHYPKFYMPDGRLADRNDLREVCYDNMEYRYGFDPRKTPELDDRQKKILERMEYELGVIEKTGFISYFFVVSDFIRHAKGQDIPVGPGRGSGAGSLVAYLTRITDIDPLRFNLFFERFLNPERVSPPDFDVDFCERRRGEVIDYVRGRYGFDSVAQICTYGQLKAKAVVKDVARVLGCDFEFGNRLSKMIPEDPKMTLDKAVEQNKELAEKIETDPMIAKVWKFAKVLEGLNRQTGIHAAGVIIGDQRLDNLVPLARSASDSMVVPFPAHPCEEQGLLKMDFLGLKTLTIIKDALDMIKKDYGIVIDTMKIPLDDPKTFEMLQRGDTVAVFQLESGGMQNLCRSFGVETLEHIIALLAIYRPGPMQFIPDFIRRKKGEEKIIYDHPLMEDCLKETYGIMLYQEQIMQVVQVLAGFTLGGADILRRAIGKKKVDVLAKQKEKFFKGCKETNNIDEKLADQIWEKIKLFAGYGFNKSHSAAYGFVCYQTAYLKANYPVQFMAAILNGEIESAERIAFMINTCKEMGINVLPPDVNSSDIRFSTDNGNIRFGLGAIKGVGEVAASQIIESRQKDGKFETFLDFCERCGSNVNSRMLEHLTRAGALDGLGLRRSQILAIAEPMMAFAAGRARDRAAGQGSLFDLLDGGDADDACSVPIPDIPEFDKEDILKSEKELLGFYVTGHPLDPYAELVRTYSTVPIRSLEELNDNAQIRIAGMVNTFTQKLSKNSGKQFGILLLEDLDASCECMIYERALNALTEANVDMSPGTPLLLEATVSKRDEQEKPRVIVDKVTPLAEAPATLTEKLHIHLYADQVKSETLRELAKACFEIPGDTLLVTCVVGKDDSVTFIESRRQEITVTHELLTTIDRLLGPGHYRLKATPYNPRPRRMWNRDKEAAPAGEEKKA</sequence>
<dbReference type="RefSeq" id="WP_133245290.1">
    <property type="nucleotide sequence ID" value="NZ_QEKH01000045.1"/>
</dbReference>
<reference evidence="10 11" key="1">
    <citation type="submission" date="2018-04" db="EMBL/GenBank/DDBJ databases">
        <title>Genomic Encyclopedia of Type Strains, Phase IV (KMG-IV): sequencing the most valuable type-strain genomes for metagenomic binning, comparative biology and taxonomic classification.</title>
        <authorList>
            <person name="Goeker M."/>
        </authorList>
    </citation>
    <scope>NUCLEOTIDE SEQUENCE [LARGE SCALE GENOMIC DNA]</scope>
    <source>
        <strain evidence="10 11">DSM 14823</strain>
    </source>
</reference>
<dbReference type="InterPro" id="IPR011708">
    <property type="entry name" value="DNA_pol3_alpha_NTPase_dom"/>
</dbReference>
<keyword evidence="3" id="KW-0808">Transferase</keyword>
<dbReference type="SUPFAM" id="SSF89550">
    <property type="entry name" value="PHP domain-like"/>
    <property type="match status" value="1"/>
</dbReference>
<dbReference type="SMART" id="SM00481">
    <property type="entry name" value="POLIIIAc"/>
    <property type="match status" value="1"/>
</dbReference>
<feature type="compositionally biased region" description="Basic and acidic residues" evidence="8">
    <location>
        <begin position="1172"/>
        <end position="1187"/>
    </location>
</feature>
<keyword evidence="11" id="KW-1185">Reference proteome</keyword>
<proteinExistence type="predicted"/>
<dbReference type="Pfam" id="PF07733">
    <property type="entry name" value="DNA_pol3_alpha"/>
    <property type="match status" value="1"/>
</dbReference>
<dbReference type="GeneID" id="78297063"/>
<evidence type="ECO:0000256" key="6">
    <source>
        <dbReference type="ARBA" id="ARBA00022932"/>
    </source>
</evidence>
<evidence type="ECO:0000256" key="1">
    <source>
        <dbReference type="ARBA" id="ARBA00012417"/>
    </source>
</evidence>
<dbReference type="NCBIfam" id="NF004226">
    <property type="entry name" value="PRK05673.1"/>
    <property type="match status" value="1"/>
</dbReference>
<keyword evidence="6" id="KW-0239">DNA-directed DNA polymerase</keyword>
<dbReference type="EMBL" id="QEKH01000045">
    <property type="protein sequence ID" value="PVY34804.1"/>
    <property type="molecule type" value="Genomic_DNA"/>
</dbReference>
<dbReference type="NCBIfam" id="NF005298">
    <property type="entry name" value="PRK06826.1"/>
    <property type="match status" value="1"/>
</dbReference>
<feature type="region of interest" description="Disordered" evidence="8">
    <location>
        <begin position="1160"/>
        <end position="1187"/>
    </location>
</feature>
<dbReference type="GO" id="GO:0003887">
    <property type="term" value="F:DNA-directed DNA polymerase activity"/>
    <property type="evidence" value="ECO:0007669"/>
    <property type="project" value="UniProtKB-KW"/>
</dbReference>
<dbReference type="InterPro" id="IPR016195">
    <property type="entry name" value="Pol/histidinol_Pase-like"/>
</dbReference>
<dbReference type="GO" id="GO:0006260">
    <property type="term" value="P:DNA replication"/>
    <property type="evidence" value="ECO:0007669"/>
    <property type="project" value="UniProtKB-KW"/>
</dbReference>
<evidence type="ECO:0000259" key="9">
    <source>
        <dbReference type="SMART" id="SM00481"/>
    </source>
</evidence>
<dbReference type="InterPro" id="IPR041931">
    <property type="entry name" value="DNA_pol3_alpha_thumb_dom"/>
</dbReference>
<dbReference type="InterPro" id="IPR040982">
    <property type="entry name" value="DNA_pol3_finger"/>
</dbReference>
<dbReference type="InterPro" id="IPR004805">
    <property type="entry name" value="DnaE2/DnaE/PolC"/>
</dbReference>
<evidence type="ECO:0000256" key="8">
    <source>
        <dbReference type="SAM" id="MobiDB-lite"/>
    </source>
</evidence>
<dbReference type="PANTHER" id="PTHR32294">
    <property type="entry name" value="DNA POLYMERASE III SUBUNIT ALPHA"/>
    <property type="match status" value="1"/>
</dbReference>
<comment type="catalytic activity">
    <reaction evidence="7">
        <text>DNA(n) + a 2'-deoxyribonucleoside 5'-triphosphate = DNA(n+1) + diphosphate</text>
        <dbReference type="Rhea" id="RHEA:22508"/>
        <dbReference type="Rhea" id="RHEA-COMP:17339"/>
        <dbReference type="Rhea" id="RHEA-COMP:17340"/>
        <dbReference type="ChEBI" id="CHEBI:33019"/>
        <dbReference type="ChEBI" id="CHEBI:61560"/>
        <dbReference type="ChEBI" id="CHEBI:173112"/>
        <dbReference type="EC" id="2.7.7.7"/>
    </reaction>
</comment>
<dbReference type="Gene3D" id="3.20.20.140">
    <property type="entry name" value="Metal-dependent hydrolases"/>
    <property type="match status" value="1"/>
</dbReference>
<evidence type="ECO:0000256" key="3">
    <source>
        <dbReference type="ARBA" id="ARBA00022679"/>
    </source>
</evidence>
<dbReference type="AlphaFoldDB" id="A0A2U1AEF7"/>
<feature type="domain" description="Polymerase/histidinol phosphatase N-terminal" evidence="9">
    <location>
        <begin position="6"/>
        <end position="73"/>
    </location>
</feature>
<evidence type="ECO:0000256" key="2">
    <source>
        <dbReference type="ARBA" id="ARBA00019114"/>
    </source>
</evidence>
<dbReference type="Pfam" id="PF17657">
    <property type="entry name" value="DNA_pol3_finger"/>
    <property type="match status" value="1"/>
</dbReference>
<dbReference type="EC" id="2.7.7.7" evidence="1"/>
<comment type="caution">
    <text evidence="10">The sequence shown here is derived from an EMBL/GenBank/DDBJ whole genome shotgun (WGS) entry which is preliminary data.</text>
</comment>
<dbReference type="Pfam" id="PF02811">
    <property type="entry name" value="PHP"/>
    <property type="match status" value="1"/>
</dbReference>